<dbReference type="EMBL" id="JABSTQ010000172">
    <property type="protein sequence ID" value="KAG0445597.1"/>
    <property type="molecule type" value="Genomic_DNA"/>
</dbReference>
<sequence>MYHARLDSLEAELRALLLGVELALCDTATGGLTATEILLHSDSAEALSACHSSAFPRSPTVSPESTELILGPTVKIKDVWVPGHAGIQSHEAAHRLARASLSYPSAGTPLLRLLDDSTSGSDKNTDTSPPLHTRTEARRRLYTRLPKCAVPIPWGYLRAAEVRLPGITTGCAWTSDGLTHIGLRSPEHAGSPLATQHHLLWECSARRQEREAALAKLSPASRPKTLEAWTAPTGPNEARKLVFD</sequence>
<keyword evidence="2" id="KW-1185">Reference proteome</keyword>
<protein>
    <submittedName>
        <fullName evidence="1">Uncharacterized protein</fullName>
    </submittedName>
</protein>
<reference evidence="1 2" key="1">
    <citation type="journal article" date="2020" name="Cell">
        <title>Large-Scale Comparative Analyses of Tick Genomes Elucidate Their Genetic Diversity and Vector Capacities.</title>
        <authorList>
            <consortium name="Tick Genome and Microbiome Consortium (TIGMIC)"/>
            <person name="Jia N."/>
            <person name="Wang J."/>
            <person name="Shi W."/>
            <person name="Du L."/>
            <person name="Sun Y."/>
            <person name="Zhan W."/>
            <person name="Jiang J.F."/>
            <person name="Wang Q."/>
            <person name="Zhang B."/>
            <person name="Ji P."/>
            <person name="Bell-Sakyi L."/>
            <person name="Cui X.M."/>
            <person name="Yuan T.T."/>
            <person name="Jiang B.G."/>
            <person name="Yang W.F."/>
            <person name="Lam T.T."/>
            <person name="Chang Q.C."/>
            <person name="Ding S.J."/>
            <person name="Wang X.J."/>
            <person name="Zhu J.G."/>
            <person name="Ruan X.D."/>
            <person name="Zhao L."/>
            <person name="Wei J.T."/>
            <person name="Ye R.Z."/>
            <person name="Que T.C."/>
            <person name="Du C.H."/>
            <person name="Zhou Y.H."/>
            <person name="Cheng J.X."/>
            <person name="Dai P.F."/>
            <person name="Guo W.B."/>
            <person name="Han X.H."/>
            <person name="Huang E.J."/>
            <person name="Li L.F."/>
            <person name="Wei W."/>
            <person name="Gao Y.C."/>
            <person name="Liu J.Z."/>
            <person name="Shao H.Z."/>
            <person name="Wang X."/>
            <person name="Wang C.C."/>
            <person name="Yang T.C."/>
            <person name="Huo Q.B."/>
            <person name="Li W."/>
            <person name="Chen H.Y."/>
            <person name="Chen S.E."/>
            <person name="Zhou L.G."/>
            <person name="Ni X.B."/>
            <person name="Tian J.H."/>
            <person name="Sheng Y."/>
            <person name="Liu T."/>
            <person name="Pan Y.S."/>
            <person name="Xia L.Y."/>
            <person name="Li J."/>
            <person name="Zhao F."/>
            <person name="Cao W.C."/>
        </authorList>
    </citation>
    <scope>NUCLEOTIDE SEQUENCE [LARGE SCALE GENOMIC DNA]</scope>
    <source>
        <strain evidence="1">Iper-2018</strain>
    </source>
</reference>
<name>A0AC60R2A6_IXOPE</name>
<organism evidence="1 2">
    <name type="scientific">Ixodes persulcatus</name>
    <name type="common">Taiga tick</name>
    <dbReference type="NCBI Taxonomy" id="34615"/>
    <lineage>
        <taxon>Eukaryota</taxon>
        <taxon>Metazoa</taxon>
        <taxon>Ecdysozoa</taxon>
        <taxon>Arthropoda</taxon>
        <taxon>Chelicerata</taxon>
        <taxon>Arachnida</taxon>
        <taxon>Acari</taxon>
        <taxon>Parasitiformes</taxon>
        <taxon>Ixodida</taxon>
        <taxon>Ixodoidea</taxon>
        <taxon>Ixodidae</taxon>
        <taxon>Ixodinae</taxon>
        <taxon>Ixodes</taxon>
    </lineage>
</organism>
<gene>
    <name evidence="1" type="ORF">HPB47_013582</name>
</gene>
<proteinExistence type="predicted"/>
<comment type="caution">
    <text evidence="1">The sequence shown here is derived from an EMBL/GenBank/DDBJ whole genome shotgun (WGS) entry which is preliminary data.</text>
</comment>
<dbReference type="Proteomes" id="UP000805193">
    <property type="component" value="Unassembled WGS sequence"/>
</dbReference>
<evidence type="ECO:0000313" key="1">
    <source>
        <dbReference type="EMBL" id="KAG0445597.1"/>
    </source>
</evidence>
<accession>A0AC60R2A6</accession>
<evidence type="ECO:0000313" key="2">
    <source>
        <dbReference type="Proteomes" id="UP000805193"/>
    </source>
</evidence>